<feature type="domain" description="Zn(2)-C6 fungal-type" evidence="8">
    <location>
        <begin position="14"/>
        <end position="44"/>
    </location>
</feature>
<dbReference type="Proteomes" id="UP000250140">
    <property type="component" value="Unassembled WGS sequence"/>
</dbReference>
<dbReference type="GO" id="GO:0000978">
    <property type="term" value="F:RNA polymerase II cis-regulatory region sequence-specific DNA binding"/>
    <property type="evidence" value="ECO:0007669"/>
    <property type="project" value="TreeGrafter"/>
</dbReference>
<keyword evidence="10" id="KW-1185">Reference proteome</keyword>
<feature type="compositionally biased region" description="Low complexity" evidence="7">
    <location>
        <begin position="76"/>
        <end position="90"/>
    </location>
</feature>
<evidence type="ECO:0000313" key="10">
    <source>
        <dbReference type="Proteomes" id="UP000250140"/>
    </source>
</evidence>
<dbReference type="CDD" id="cd00067">
    <property type="entry name" value="GAL4"/>
    <property type="match status" value="1"/>
</dbReference>
<dbReference type="InterPro" id="IPR001138">
    <property type="entry name" value="Zn2Cys6_DnaBD"/>
</dbReference>
<dbReference type="PANTHER" id="PTHR31944:SF131">
    <property type="entry name" value="HEME-RESPONSIVE ZINC FINGER TRANSCRIPTION FACTOR HAP1"/>
    <property type="match status" value="1"/>
</dbReference>
<dbReference type="AlphaFoldDB" id="A0A8E2JYD1"/>
<feature type="compositionally biased region" description="Low complexity" evidence="7">
    <location>
        <begin position="98"/>
        <end position="111"/>
    </location>
</feature>
<sequence length="756" mass="84281">MIEPNRRRRRPAVSCSLCKKRKIRCNREAPCSNCVRSRNGTCVYENHPSQPRQQNSSHEQTTQLGLAQESREHHSSTTINTTSSISTASTGPSHPPKSLAASVTSASTPASQPYAQDVEAMKSRIRQLEEQLSKMTPTSTQSPKSISNSNVETSASDIGGTFYFHSESNLFGQVQVINRSVTHKSRLFGQSHWINGVTLFRDLCEITEPHGREETSKGFVGLQRCKSLARVIKSRRAPPWPSPLTVELPSKDVADELVDCYLRTTETVYRILHVPTFRRDYEAFWLSDTEPNMAFLVQLKLVLAIGATTYDEKFSLRVSAIRWVYEAQTWLSAPEFKSRLSIQSLQTNLLFLLAREAAGVGEEMIWVSAGSLLKTAVYMGLHRDPARLPKRSTFFAEMRRRLWNTILEVNLQSSLTSGGPPFISISDFDTEPPGNFEDDQLAAEDPVPKPEDEFTQMSIAIALRQTFPHRLAIAKLLNDLGSHCTYAETLRLDSELRASYKALSRTIQGCKSSTGRSPSKFEIRVVDFIIRRYLLSLHIPFFGLALHETAYAYSRKVAVETSLKIWSAAYPSSSSIATQPCSNTASSDRDDLGRFTMCGSGFFRTVAIQASTIISLELRTQLQEEESLGPVPLRSDLLSVLDDAKAWNLQCIEAGETNIKGYLLTCLIAAQIDGIMRGLGKDEFPQLLGKAAEDAEETCLPLLEEMVARTQTEGAFDGLNQISLDMPSELTGDWDFMMSDSLFNFGNAEPMNWVFG</sequence>
<gene>
    <name evidence="9" type="ORF">AOQ84DRAFT_281370</name>
</gene>
<dbReference type="InterPro" id="IPR051430">
    <property type="entry name" value="Fungal_TF_Env_Response"/>
</dbReference>
<keyword evidence="3" id="KW-0805">Transcription regulation</keyword>
<dbReference type="Pfam" id="PF00172">
    <property type="entry name" value="Zn_clus"/>
    <property type="match status" value="1"/>
</dbReference>
<feature type="region of interest" description="Disordered" evidence="7">
    <location>
        <begin position="132"/>
        <end position="152"/>
    </location>
</feature>
<dbReference type="GO" id="GO:0001228">
    <property type="term" value="F:DNA-binding transcription activator activity, RNA polymerase II-specific"/>
    <property type="evidence" value="ECO:0007669"/>
    <property type="project" value="TreeGrafter"/>
</dbReference>
<keyword evidence="2" id="KW-0862">Zinc</keyword>
<evidence type="ECO:0000256" key="1">
    <source>
        <dbReference type="ARBA" id="ARBA00022723"/>
    </source>
</evidence>
<dbReference type="GO" id="GO:0005634">
    <property type="term" value="C:nucleus"/>
    <property type="evidence" value="ECO:0007669"/>
    <property type="project" value="TreeGrafter"/>
</dbReference>
<accession>A0A8E2JYD1</accession>
<dbReference type="SMART" id="SM00906">
    <property type="entry name" value="Fungal_trans"/>
    <property type="match status" value="1"/>
</dbReference>
<keyword evidence="1" id="KW-0479">Metal-binding</keyword>
<dbReference type="PROSITE" id="PS00463">
    <property type="entry name" value="ZN2_CY6_FUNGAL_1"/>
    <property type="match status" value="1"/>
</dbReference>
<name>A0A8E2JYD1_9PEZI</name>
<dbReference type="CDD" id="cd12148">
    <property type="entry name" value="fungal_TF_MHR"/>
    <property type="match status" value="1"/>
</dbReference>
<evidence type="ECO:0000256" key="3">
    <source>
        <dbReference type="ARBA" id="ARBA00023015"/>
    </source>
</evidence>
<evidence type="ECO:0000256" key="6">
    <source>
        <dbReference type="ARBA" id="ARBA00023242"/>
    </source>
</evidence>
<evidence type="ECO:0000256" key="5">
    <source>
        <dbReference type="ARBA" id="ARBA00023163"/>
    </source>
</evidence>
<dbReference type="EMBL" id="KV748591">
    <property type="protein sequence ID" value="OCL14294.1"/>
    <property type="molecule type" value="Genomic_DNA"/>
</dbReference>
<dbReference type="PANTHER" id="PTHR31944">
    <property type="entry name" value="HEME-RESPONSIVE ZINC FINGER TRANSCRIPTION FACTOR HAP1"/>
    <property type="match status" value="1"/>
</dbReference>
<dbReference type="Gene3D" id="4.10.240.10">
    <property type="entry name" value="Zn(2)-C6 fungal-type DNA-binding domain"/>
    <property type="match status" value="1"/>
</dbReference>
<reference evidence="9 10" key="1">
    <citation type="journal article" date="2016" name="Nat. Commun.">
        <title>Ectomycorrhizal ecology is imprinted in the genome of the dominant symbiotic fungus Cenococcum geophilum.</title>
        <authorList>
            <consortium name="DOE Joint Genome Institute"/>
            <person name="Peter M."/>
            <person name="Kohler A."/>
            <person name="Ohm R.A."/>
            <person name="Kuo A."/>
            <person name="Krutzmann J."/>
            <person name="Morin E."/>
            <person name="Arend M."/>
            <person name="Barry K.W."/>
            <person name="Binder M."/>
            <person name="Choi C."/>
            <person name="Clum A."/>
            <person name="Copeland A."/>
            <person name="Grisel N."/>
            <person name="Haridas S."/>
            <person name="Kipfer T."/>
            <person name="LaButti K."/>
            <person name="Lindquist E."/>
            <person name="Lipzen A."/>
            <person name="Maire R."/>
            <person name="Meier B."/>
            <person name="Mihaltcheva S."/>
            <person name="Molinier V."/>
            <person name="Murat C."/>
            <person name="Poggeler S."/>
            <person name="Quandt C.A."/>
            <person name="Sperisen C."/>
            <person name="Tritt A."/>
            <person name="Tisserant E."/>
            <person name="Crous P.W."/>
            <person name="Henrissat B."/>
            <person name="Nehls U."/>
            <person name="Egli S."/>
            <person name="Spatafora J.W."/>
            <person name="Grigoriev I.V."/>
            <person name="Martin F.M."/>
        </authorList>
    </citation>
    <scope>NUCLEOTIDE SEQUENCE [LARGE SCALE GENOMIC DNA]</scope>
    <source>
        <strain evidence="9 10">CBS 207.34</strain>
    </source>
</reference>
<dbReference type="PROSITE" id="PS50048">
    <property type="entry name" value="ZN2_CY6_FUNGAL_2"/>
    <property type="match status" value="1"/>
</dbReference>
<keyword evidence="5" id="KW-0804">Transcription</keyword>
<evidence type="ECO:0000259" key="8">
    <source>
        <dbReference type="PROSITE" id="PS50048"/>
    </source>
</evidence>
<dbReference type="GO" id="GO:0008270">
    <property type="term" value="F:zinc ion binding"/>
    <property type="evidence" value="ECO:0007669"/>
    <property type="project" value="InterPro"/>
</dbReference>
<proteinExistence type="predicted"/>
<dbReference type="OrthoDB" id="4337792at2759"/>
<protein>
    <recommendedName>
        <fullName evidence="8">Zn(2)-C6 fungal-type domain-containing protein</fullName>
    </recommendedName>
</protein>
<dbReference type="SUPFAM" id="SSF57701">
    <property type="entry name" value="Zn2/Cys6 DNA-binding domain"/>
    <property type="match status" value="1"/>
</dbReference>
<evidence type="ECO:0000256" key="4">
    <source>
        <dbReference type="ARBA" id="ARBA00023125"/>
    </source>
</evidence>
<feature type="region of interest" description="Disordered" evidence="7">
    <location>
        <begin position="45"/>
        <end position="112"/>
    </location>
</feature>
<keyword evidence="4" id="KW-0238">DNA-binding</keyword>
<keyword evidence="6" id="KW-0539">Nucleus</keyword>
<dbReference type="InterPro" id="IPR036864">
    <property type="entry name" value="Zn2-C6_fun-type_DNA-bd_sf"/>
</dbReference>
<evidence type="ECO:0000256" key="2">
    <source>
        <dbReference type="ARBA" id="ARBA00022833"/>
    </source>
</evidence>
<feature type="compositionally biased region" description="Polar residues" evidence="7">
    <location>
        <begin position="47"/>
        <end position="65"/>
    </location>
</feature>
<dbReference type="InterPro" id="IPR007219">
    <property type="entry name" value="XnlR_reg_dom"/>
</dbReference>
<feature type="compositionally biased region" description="Polar residues" evidence="7">
    <location>
        <begin position="133"/>
        <end position="152"/>
    </location>
</feature>
<dbReference type="SMART" id="SM00066">
    <property type="entry name" value="GAL4"/>
    <property type="match status" value="1"/>
</dbReference>
<evidence type="ECO:0000313" key="9">
    <source>
        <dbReference type="EMBL" id="OCL14294.1"/>
    </source>
</evidence>
<evidence type="ECO:0000256" key="7">
    <source>
        <dbReference type="SAM" id="MobiDB-lite"/>
    </source>
</evidence>
<dbReference type="Pfam" id="PF04082">
    <property type="entry name" value="Fungal_trans"/>
    <property type="match status" value="1"/>
</dbReference>
<organism evidence="9 10">
    <name type="scientific">Glonium stellatum</name>
    <dbReference type="NCBI Taxonomy" id="574774"/>
    <lineage>
        <taxon>Eukaryota</taxon>
        <taxon>Fungi</taxon>
        <taxon>Dikarya</taxon>
        <taxon>Ascomycota</taxon>
        <taxon>Pezizomycotina</taxon>
        <taxon>Dothideomycetes</taxon>
        <taxon>Pleosporomycetidae</taxon>
        <taxon>Gloniales</taxon>
        <taxon>Gloniaceae</taxon>
        <taxon>Glonium</taxon>
    </lineage>
</organism>
<dbReference type="GO" id="GO:0006351">
    <property type="term" value="P:DNA-templated transcription"/>
    <property type="evidence" value="ECO:0007669"/>
    <property type="project" value="InterPro"/>
</dbReference>